<sequence length="894" mass="100404">MEELHDHLVEKVQALSDLELAALVCLVAEQHCIIETERQLLDSVEEELKLVATNVFGLTWAVLECNEQTTLDDFGCGILVNEEKHDYFRDRSEASNVQFASLSGSPTRPDRRTSKTPGAFTQLDSGRIANIVIAKNLDQANSHVQVQALELIKGKRNFTRTAVHAAPRPFLFIALNDLTTARLTMHLNDQFFISHKHYFEDGLPNLEEQQEKTHVLEDDRSASSVVRTPELAFAKGASQRALFSAEDLAVFTTRMSNVKISSEVRAYLHNIAVFMRLHRAVAGGISALATRHFNTLTSALAPLHGLDYISPSMVDLAARKIYPHRIIITAPENERSLQWGSSLEAVKAVLDGVTADDVVEEVLQSVEVPFTPFEPRLQVVQLSSSFLENVAMTKDYFDSNALVATDSAAVFTNENEGCDQDTKRSSSVNSHDEALEVVFEGGSIHRRKASLAAPTQQPYFSRMTARPGNERRRTSCIVHELLEKHDGVPTQHHDQSYEGLAQERLMDKDPHSHAEETQHSRLLTKKQISDMAFGIRELSKKLSQIRLKLHVKNIFILGKAHDEGLIKNTRETVDWLLTKSPDYKVYVEQTLEDNKIFDKKTLLEKNASYKGRLKFWTNELAQQKPQTFDIVLALGGDGTVLYSSWLFQHVVPPVIAFSLGSLGFLTKFDFDRYPQTLSHAFEEGITVNLRLRFEATVMRSQTRDNESQSDLVEQLIGEEAEDHHTHRPDGTYNILNEVVVDRGPNPTMSSIELFGDDEHFTTVQADGICVSTPTGSTAYNLAAGGSLCHPDNPVILVTAICAHTLSFRPIILPDTIVLRCGVPYDARTSSWASFDGRERVELKPGDYVTISASRFPFPCVLPMDRRKTDWINSISRTLQWNSRDKPKAFKEWKE</sequence>
<dbReference type="EMBL" id="JAPHNI010000091">
    <property type="protein sequence ID" value="KAJ8116514.1"/>
    <property type="molecule type" value="Genomic_DNA"/>
</dbReference>
<evidence type="ECO:0000313" key="1">
    <source>
        <dbReference type="EMBL" id="KAJ8116514.1"/>
    </source>
</evidence>
<comment type="caution">
    <text evidence="1">The sequence shown here is derived from an EMBL/GenBank/DDBJ whole genome shotgun (WGS) entry which is preliminary data.</text>
</comment>
<proteinExistence type="predicted"/>
<dbReference type="Proteomes" id="UP001153331">
    <property type="component" value="Unassembled WGS sequence"/>
</dbReference>
<evidence type="ECO:0000313" key="2">
    <source>
        <dbReference type="Proteomes" id="UP001153331"/>
    </source>
</evidence>
<name>A0ACC2IN85_9PLEO</name>
<reference evidence="1" key="1">
    <citation type="submission" date="2022-11" db="EMBL/GenBank/DDBJ databases">
        <title>Genome Sequence of Boeremia exigua.</title>
        <authorList>
            <person name="Buettner E."/>
        </authorList>
    </citation>
    <scope>NUCLEOTIDE SEQUENCE</scope>
    <source>
        <strain evidence="1">CU02</strain>
    </source>
</reference>
<accession>A0ACC2IN85</accession>
<protein>
    <submittedName>
        <fullName evidence="1">Uncharacterized protein</fullName>
    </submittedName>
</protein>
<gene>
    <name evidence="1" type="ORF">OPT61_g2077</name>
</gene>
<organism evidence="1 2">
    <name type="scientific">Boeremia exigua</name>
    <dbReference type="NCBI Taxonomy" id="749465"/>
    <lineage>
        <taxon>Eukaryota</taxon>
        <taxon>Fungi</taxon>
        <taxon>Dikarya</taxon>
        <taxon>Ascomycota</taxon>
        <taxon>Pezizomycotina</taxon>
        <taxon>Dothideomycetes</taxon>
        <taxon>Pleosporomycetidae</taxon>
        <taxon>Pleosporales</taxon>
        <taxon>Pleosporineae</taxon>
        <taxon>Didymellaceae</taxon>
        <taxon>Boeremia</taxon>
    </lineage>
</organism>
<keyword evidence="2" id="KW-1185">Reference proteome</keyword>